<reference evidence="3 4" key="1">
    <citation type="journal article" date="2013" name="Genome Biol.">
        <title>Draft genome of the mountain pine beetle, Dendroctonus ponderosae Hopkins, a major forest pest.</title>
        <authorList>
            <person name="Keeling C.I."/>
            <person name="Yuen M.M."/>
            <person name="Liao N.Y."/>
            <person name="Docking T.R."/>
            <person name="Chan S.K."/>
            <person name="Taylor G.A."/>
            <person name="Palmquist D.L."/>
            <person name="Jackman S.D."/>
            <person name="Nguyen A."/>
            <person name="Li M."/>
            <person name="Henderson H."/>
            <person name="Janes J.K."/>
            <person name="Zhao Y."/>
            <person name="Pandoh P."/>
            <person name="Moore R."/>
            <person name="Sperling F.A."/>
            <person name="Huber D.P."/>
            <person name="Birol I."/>
            <person name="Jones S.J."/>
            <person name="Bohlmann J."/>
        </authorList>
    </citation>
    <scope>NUCLEOTIDE SEQUENCE</scope>
</reference>
<evidence type="ECO:0000256" key="1">
    <source>
        <dbReference type="SAM" id="Phobius"/>
    </source>
</evidence>
<gene>
    <name evidence="3" type="ORF">D910_06754</name>
</gene>
<evidence type="ECO:0000313" key="3">
    <source>
        <dbReference type="EMBL" id="ERL89384.1"/>
    </source>
</evidence>
<keyword evidence="1" id="KW-0472">Membrane</keyword>
<accession>U4U686</accession>
<evidence type="ECO:0000313" key="4">
    <source>
        <dbReference type="Proteomes" id="UP000030742"/>
    </source>
</evidence>
<dbReference type="EMBL" id="KB632168">
    <property type="protein sequence ID" value="ERL89384.1"/>
    <property type="molecule type" value="Genomic_DNA"/>
</dbReference>
<dbReference type="Proteomes" id="UP000030742">
    <property type="component" value="Unassembled WGS sequence"/>
</dbReference>
<dbReference type="PROSITE" id="PS50908">
    <property type="entry name" value="RWD"/>
    <property type="match status" value="1"/>
</dbReference>
<proteinExistence type="predicted"/>
<dbReference type="InterPro" id="IPR013083">
    <property type="entry name" value="Znf_RING/FYVE/PHD"/>
</dbReference>
<dbReference type="PANTHER" id="PTHR40237">
    <property type="entry name" value="LD44813P"/>
    <property type="match status" value="1"/>
</dbReference>
<sequence length="370" mass="42297">MKQNCTHTTLPKFSFIFMFLINILTDSSIGMTSISLISNSKAVLMGYLEDELSEVKKLCEHVVAGTKLVSCVRTMVRVEIKKTVHKTITVCAQFPEDYPNSPLLFELKSKTLSDKLLVGLTRICEQEGKKLLGKSQILPLLKFVRKFIDENSLICCYDEINALKLILSGKDQLKLKQKSSTVVLKVYNEEYYLIGRVMVPDNYPSTAVDIQQVETNFTTPFYTHMIAQAKEIARRCVEAPLHPKPNAAPFVPIPSMEKTLLFLIDCVKRLPFEECPFCTEKCFPSDAKQLLERDPNSPNHIERVYCGHVFHQGCLLEFMKQPPFGNKKCAKCGAKLYHFKWSQSDKKAEARWAHEQARDRELQEVSDFLK</sequence>
<feature type="transmembrane region" description="Helical" evidence="1">
    <location>
        <begin position="15"/>
        <end position="37"/>
    </location>
</feature>
<dbReference type="AlphaFoldDB" id="U4U686"/>
<name>U4U686_DENPD</name>
<dbReference type="PANTHER" id="PTHR40237:SF1">
    <property type="entry name" value="LD44813P"/>
    <property type="match status" value="1"/>
</dbReference>
<protein>
    <recommendedName>
        <fullName evidence="2">RWD domain-containing protein</fullName>
    </recommendedName>
</protein>
<dbReference type="SUPFAM" id="SSF54495">
    <property type="entry name" value="UBC-like"/>
    <property type="match status" value="1"/>
</dbReference>
<organism evidence="3 4">
    <name type="scientific">Dendroctonus ponderosae</name>
    <name type="common">Mountain pine beetle</name>
    <dbReference type="NCBI Taxonomy" id="77166"/>
    <lineage>
        <taxon>Eukaryota</taxon>
        <taxon>Metazoa</taxon>
        <taxon>Ecdysozoa</taxon>
        <taxon>Arthropoda</taxon>
        <taxon>Hexapoda</taxon>
        <taxon>Insecta</taxon>
        <taxon>Pterygota</taxon>
        <taxon>Neoptera</taxon>
        <taxon>Endopterygota</taxon>
        <taxon>Coleoptera</taxon>
        <taxon>Polyphaga</taxon>
        <taxon>Cucujiformia</taxon>
        <taxon>Curculionidae</taxon>
        <taxon>Scolytinae</taxon>
        <taxon>Dendroctonus</taxon>
    </lineage>
</organism>
<dbReference type="InterPro" id="IPR006575">
    <property type="entry name" value="RWD_dom"/>
</dbReference>
<dbReference type="Gene3D" id="3.10.110.10">
    <property type="entry name" value="Ubiquitin Conjugating Enzyme"/>
    <property type="match status" value="1"/>
</dbReference>
<dbReference type="OrthoDB" id="8062037at2759"/>
<evidence type="ECO:0000259" key="2">
    <source>
        <dbReference type="PROSITE" id="PS50908"/>
    </source>
</evidence>
<dbReference type="Pfam" id="PF05773">
    <property type="entry name" value="RWD"/>
    <property type="match status" value="1"/>
</dbReference>
<keyword evidence="1" id="KW-0812">Transmembrane</keyword>
<keyword evidence="1" id="KW-1133">Transmembrane helix</keyword>
<dbReference type="SUPFAM" id="SSF57850">
    <property type="entry name" value="RING/U-box"/>
    <property type="match status" value="1"/>
</dbReference>
<dbReference type="InterPro" id="IPR016135">
    <property type="entry name" value="UBQ-conjugating_enzyme/RWD"/>
</dbReference>
<dbReference type="Gene3D" id="3.30.40.10">
    <property type="entry name" value="Zinc/RING finger domain, C3HC4 (zinc finger)"/>
    <property type="match status" value="1"/>
</dbReference>
<feature type="domain" description="RWD" evidence="2">
    <location>
        <begin position="50"/>
        <end position="151"/>
    </location>
</feature>